<keyword evidence="3 10" id="KW-0312">Gluconeogenesis</keyword>
<evidence type="ECO:0000313" key="12">
    <source>
        <dbReference type="EMBL" id="SNC62935.1"/>
    </source>
</evidence>
<dbReference type="InterPro" id="IPR004643">
    <property type="entry name" value="Fe-S_L-Ser_bsu"/>
</dbReference>
<dbReference type="Gene3D" id="3.30.70.260">
    <property type="match status" value="1"/>
</dbReference>
<dbReference type="GO" id="GO:0006094">
    <property type="term" value="P:gluconeogenesis"/>
    <property type="evidence" value="ECO:0007669"/>
    <property type="project" value="UniProtKB-KW"/>
</dbReference>
<keyword evidence="7 10" id="KW-0411">Iron-sulfur</keyword>
<dbReference type="InterPro" id="IPR045865">
    <property type="entry name" value="ACT-like_dom_sf"/>
</dbReference>
<keyword evidence="13" id="KW-1185">Reference proteome</keyword>
<dbReference type="InterPro" id="IPR051318">
    <property type="entry name" value="Fe-S_L-Ser"/>
</dbReference>
<evidence type="ECO:0000256" key="5">
    <source>
        <dbReference type="ARBA" id="ARBA00022723"/>
    </source>
</evidence>
<reference evidence="13" key="1">
    <citation type="submission" date="2017-06" db="EMBL/GenBank/DDBJ databases">
        <authorList>
            <person name="Varghese N."/>
            <person name="Submissions S."/>
        </authorList>
    </citation>
    <scope>NUCLEOTIDE SEQUENCE [LARGE SCALE GENOMIC DNA]</scope>
    <source>
        <strain evidence="13">DSM 11116</strain>
    </source>
</reference>
<dbReference type="PANTHER" id="PTHR30182">
    <property type="entry name" value="L-SERINE DEHYDRATASE"/>
    <property type="match status" value="1"/>
</dbReference>
<keyword evidence="5 10" id="KW-0479">Metal-binding</keyword>
<dbReference type="Gene3D" id="3.30.1330.90">
    <property type="entry name" value="D-3-phosphoglycerate dehydrogenase, domain 3"/>
    <property type="match status" value="1"/>
</dbReference>
<organism evidence="12 13">
    <name type="scientific">Hymenobacter gelipurpurascens</name>
    <dbReference type="NCBI Taxonomy" id="89968"/>
    <lineage>
        <taxon>Bacteria</taxon>
        <taxon>Pseudomonadati</taxon>
        <taxon>Bacteroidota</taxon>
        <taxon>Cytophagia</taxon>
        <taxon>Cytophagales</taxon>
        <taxon>Hymenobacteraceae</taxon>
        <taxon>Hymenobacter</taxon>
    </lineage>
</organism>
<gene>
    <name evidence="12" type="ORF">SAMN06265337_0771</name>
</gene>
<sequence>MSGHGLREWPRPVAFPNESDTFTLFMAEKSSIFDMIGPVMIGPSSSHTAGVVRIAGAAIRILGSIPTHATITFYNSFARTYEGHGSDRAIVAGLLGMATDDVRIREAFDHAKHAGLQYTFQSVGNASTMHPNTIKLQLRDERTGNSVEVIGQSRGGGVIRIVEVDGFPSDFSASLHTLIIDADDVPGSIAFIASVIAHDDCNIATMFVSRKGKNDAARQFIEIDSGLREITLEYLRQLRWVHRVTYIPTIE</sequence>
<keyword evidence="4 10" id="KW-0004">4Fe-4S</keyword>
<evidence type="ECO:0000256" key="7">
    <source>
        <dbReference type="ARBA" id="ARBA00023014"/>
    </source>
</evidence>
<comment type="cofactor">
    <cofactor evidence="1 10">
        <name>[4Fe-4S] cluster</name>
        <dbReference type="ChEBI" id="CHEBI:49883"/>
    </cofactor>
</comment>
<dbReference type="Pfam" id="PF03315">
    <property type="entry name" value="SDH_beta"/>
    <property type="match status" value="1"/>
</dbReference>
<dbReference type="PIRSF" id="PIRSF036692">
    <property type="entry name" value="SDH_B"/>
    <property type="match status" value="1"/>
</dbReference>
<comment type="similarity">
    <text evidence="2 10">Belongs to the iron-sulfur dependent L-serine dehydratase family.</text>
</comment>
<evidence type="ECO:0000256" key="2">
    <source>
        <dbReference type="ARBA" id="ARBA00008636"/>
    </source>
</evidence>
<name>A0A212TAB0_9BACT</name>
<dbReference type="PROSITE" id="PS51671">
    <property type="entry name" value="ACT"/>
    <property type="match status" value="1"/>
</dbReference>
<evidence type="ECO:0000256" key="10">
    <source>
        <dbReference type="RuleBase" id="RU366059"/>
    </source>
</evidence>
<evidence type="ECO:0000256" key="8">
    <source>
        <dbReference type="ARBA" id="ARBA00023239"/>
    </source>
</evidence>
<evidence type="ECO:0000256" key="3">
    <source>
        <dbReference type="ARBA" id="ARBA00022432"/>
    </source>
</evidence>
<proteinExistence type="inferred from homology"/>
<protein>
    <recommendedName>
        <fullName evidence="10">L-serine dehydratase</fullName>
        <ecNumber evidence="10">4.3.1.17</ecNumber>
    </recommendedName>
</protein>
<dbReference type="SUPFAM" id="SSF55021">
    <property type="entry name" value="ACT-like"/>
    <property type="match status" value="1"/>
</dbReference>
<evidence type="ECO:0000256" key="4">
    <source>
        <dbReference type="ARBA" id="ARBA00022485"/>
    </source>
</evidence>
<evidence type="ECO:0000256" key="6">
    <source>
        <dbReference type="ARBA" id="ARBA00023004"/>
    </source>
</evidence>
<dbReference type="GO" id="GO:0051539">
    <property type="term" value="F:4 iron, 4 sulfur cluster binding"/>
    <property type="evidence" value="ECO:0007669"/>
    <property type="project" value="UniProtKB-UniRule"/>
</dbReference>
<dbReference type="EMBL" id="FYEW01000001">
    <property type="protein sequence ID" value="SNC62935.1"/>
    <property type="molecule type" value="Genomic_DNA"/>
</dbReference>
<dbReference type="CDD" id="cd04903">
    <property type="entry name" value="ACT_LSD"/>
    <property type="match status" value="1"/>
</dbReference>
<dbReference type="InterPro" id="IPR029009">
    <property type="entry name" value="ASB_dom_sf"/>
</dbReference>
<accession>A0A212TAB0</accession>
<dbReference type="GO" id="GO:0003941">
    <property type="term" value="F:L-serine ammonia-lyase activity"/>
    <property type="evidence" value="ECO:0007669"/>
    <property type="project" value="UniProtKB-UniRule"/>
</dbReference>
<evidence type="ECO:0000259" key="11">
    <source>
        <dbReference type="PROSITE" id="PS51671"/>
    </source>
</evidence>
<dbReference type="InterPro" id="IPR005131">
    <property type="entry name" value="Ser_deHydtase_bsu"/>
</dbReference>
<evidence type="ECO:0000256" key="9">
    <source>
        <dbReference type="ARBA" id="ARBA00049406"/>
    </source>
</evidence>
<dbReference type="AlphaFoldDB" id="A0A212TAB0"/>
<comment type="catalytic activity">
    <reaction evidence="9 10">
        <text>L-serine = pyruvate + NH4(+)</text>
        <dbReference type="Rhea" id="RHEA:19169"/>
        <dbReference type="ChEBI" id="CHEBI:15361"/>
        <dbReference type="ChEBI" id="CHEBI:28938"/>
        <dbReference type="ChEBI" id="CHEBI:33384"/>
        <dbReference type="EC" id="4.3.1.17"/>
    </reaction>
</comment>
<dbReference type="EC" id="4.3.1.17" evidence="10"/>
<dbReference type="Proteomes" id="UP000198131">
    <property type="component" value="Unassembled WGS sequence"/>
</dbReference>
<evidence type="ECO:0000313" key="13">
    <source>
        <dbReference type="Proteomes" id="UP000198131"/>
    </source>
</evidence>
<keyword evidence="8 10" id="KW-0456">Lyase</keyword>
<keyword evidence="6 10" id="KW-0408">Iron</keyword>
<dbReference type="InterPro" id="IPR002912">
    <property type="entry name" value="ACT_dom"/>
</dbReference>
<dbReference type="NCBIfam" id="TIGR00719">
    <property type="entry name" value="sda_beta"/>
    <property type="match status" value="1"/>
</dbReference>
<dbReference type="SUPFAM" id="SSF143548">
    <property type="entry name" value="Serine metabolism enzymes domain"/>
    <property type="match status" value="1"/>
</dbReference>
<evidence type="ECO:0000256" key="1">
    <source>
        <dbReference type="ARBA" id="ARBA00001966"/>
    </source>
</evidence>
<dbReference type="PANTHER" id="PTHR30182:SF12">
    <property type="entry name" value="L-SERINE DEHYDRATASE, BETA CHAIN-RELATED"/>
    <property type="match status" value="1"/>
</dbReference>
<feature type="domain" description="ACT" evidence="11">
    <location>
        <begin position="177"/>
        <end position="251"/>
    </location>
</feature>
<dbReference type="GO" id="GO:0046872">
    <property type="term" value="F:metal ion binding"/>
    <property type="evidence" value="ECO:0007669"/>
    <property type="project" value="UniProtKB-KW"/>
</dbReference>